<protein>
    <recommendedName>
        <fullName evidence="10">Scavenger receptor class B</fullName>
    </recommendedName>
</protein>
<dbReference type="GO" id="GO:0005044">
    <property type="term" value="F:scavenger receptor activity"/>
    <property type="evidence" value="ECO:0007669"/>
    <property type="project" value="TreeGrafter"/>
</dbReference>
<keyword evidence="5" id="KW-0812">Transmembrane</keyword>
<evidence type="ECO:0000256" key="7">
    <source>
        <dbReference type="ARBA" id="ARBA00023136"/>
    </source>
</evidence>
<keyword evidence="6" id="KW-1133">Transmembrane helix</keyword>
<keyword evidence="8" id="KW-0325">Glycoprotein</keyword>
<dbReference type="GO" id="GO:0005737">
    <property type="term" value="C:cytoplasm"/>
    <property type="evidence" value="ECO:0007669"/>
    <property type="project" value="TreeGrafter"/>
</dbReference>
<dbReference type="EnsemblMetazoa" id="AATE003261-RA">
    <property type="protein sequence ID" value="AATE003261-PA.1"/>
    <property type="gene ID" value="AATE003261"/>
</dbReference>
<dbReference type="STRING" id="41427.A0A182IQ01"/>
<keyword evidence="7" id="KW-0472">Membrane</keyword>
<evidence type="ECO:0000256" key="8">
    <source>
        <dbReference type="ARBA" id="ARBA00023180"/>
    </source>
</evidence>
<comment type="subcellular location">
    <subcellularLocation>
        <location evidence="2">Cell membrane</location>
    </subcellularLocation>
</comment>
<dbReference type="VEuPathDB" id="VectorBase:AATE003261"/>
<evidence type="ECO:0000256" key="2">
    <source>
        <dbReference type="ARBA" id="ARBA00004236"/>
    </source>
</evidence>
<evidence type="ECO:0000256" key="5">
    <source>
        <dbReference type="ARBA" id="ARBA00022692"/>
    </source>
</evidence>
<dbReference type="PANTHER" id="PTHR11923">
    <property type="entry name" value="SCAVENGER RECEPTOR CLASS B TYPE-1 SR-B1"/>
    <property type="match status" value="1"/>
</dbReference>
<reference evidence="9" key="1">
    <citation type="submission" date="2022-08" db="UniProtKB">
        <authorList>
            <consortium name="EnsemblMetazoa"/>
        </authorList>
    </citation>
    <scope>IDENTIFICATION</scope>
    <source>
        <strain evidence="9">EBRO</strain>
    </source>
</reference>
<evidence type="ECO:0000256" key="1">
    <source>
        <dbReference type="ARBA" id="ARBA00003156"/>
    </source>
</evidence>
<keyword evidence="4" id="KW-1003">Cell membrane</keyword>
<evidence type="ECO:0000256" key="4">
    <source>
        <dbReference type="ARBA" id="ARBA00022475"/>
    </source>
</evidence>
<evidence type="ECO:0000256" key="3">
    <source>
        <dbReference type="ARBA" id="ARBA00010532"/>
    </source>
</evidence>
<evidence type="ECO:0000313" key="9">
    <source>
        <dbReference type="EnsemblMetazoa" id="AATE003261-PA.1"/>
    </source>
</evidence>
<evidence type="ECO:0000256" key="6">
    <source>
        <dbReference type="ARBA" id="ARBA00022989"/>
    </source>
</evidence>
<accession>A0A182IQ01</accession>
<comment type="similarity">
    <text evidence="3">Belongs to the CD36 family.</text>
</comment>
<dbReference type="GO" id="GO:0005886">
    <property type="term" value="C:plasma membrane"/>
    <property type="evidence" value="ECO:0007669"/>
    <property type="project" value="UniProtKB-SubCell"/>
</dbReference>
<comment type="function">
    <text evidence="1">Plays an olfactory role that is not restricted to pheromone sensitivity.</text>
</comment>
<sequence>LNQQGAYKLSTQDRSAQLSVLPSVVPSPKRPFCPSFLRRALTMRCCQWYFVLGLGLGIAATGVIFLLSWRDIFDILVTEEKSLIPGSTAYKEWRRPMVHPSWQFYVYNWTNAASYLEHPDATSASFRQLGPFTYDEHTEVVDAKYHAGNGTLSYRKRIYFRRHPVERFSGGALQHANITSINFAALLISFLSQSMDYPVQRELSFLLHDLHQSVTSTRTIGQLLFSGYRSPLWDQARTIVCPRHHIGVLCSEERLAYFRTYNVTRKASETYSLNIGLEDRALYGVVQSWSQGSRGKETATACKRFEGYTGDLFPSRLDRTQPLALVLPEFCLRLSLEYERDEIVGDIVGYRYVAKVVGALNGEEKCNESTSNVHGYGTLISNDCQRIPLYRYGSQENMHTMEPLKETIYFVLEPATGTVLESYIAMKYHTLLVPNAHIALFQDVPELYVPLFRFVRYYRLSDTTARNLTKMLHLLDVGHQIALAGCALGGAIVLLTIMYAFWNGRKSNDKPHQRKLNVEYRIVGTQLSNDGTVH</sequence>
<name>A0A182IQ01_ANOAO</name>
<dbReference type="InterPro" id="IPR002159">
    <property type="entry name" value="CD36_fam"/>
</dbReference>
<organism evidence="9">
    <name type="scientific">Anopheles atroparvus</name>
    <name type="common">European mosquito</name>
    <dbReference type="NCBI Taxonomy" id="41427"/>
    <lineage>
        <taxon>Eukaryota</taxon>
        <taxon>Metazoa</taxon>
        <taxon>Ecdysozoa</taxon>
        <taxon>Arthropoda</taxon>
        <taxon>Hexapoda</taxon>
        <taxon>Insecta</taxon>
        <taxon>Pterygota</taxon>
        <taxon>Neoptera</taxon>
        <taxon>Endopterygota</taxon>
        <taxon>Diptera</taxon>
        <taxon>Nematocera</taxon>
        <taxon>Culicoidea</taxon>
        <taxon>Culicidae</taxon>
        <taxon>Anophelinae</taxon>
        <taxon>Anopheles</taxon>
    </lineage>
</organism>
<dbReference type="PANTHER" id="PTHR11923:SF114">
    <property type="entry name" value="FI02050P-RELATED"/>
    <property type="match status" value="1"/>
</dbReference>
<dbReference type="AlphaFoldDB" id="A0A182IQ01"/>
<evidence type="ECO:0008006" key="10">
    <source>
        <dbReference type="Google" id="ProtNLM"/>
    </source>
</evidence>
<dbReference type="Pfam" id="PF01130">
    <property type="entry name" value="CD36"/>
    <property type="match status" value="1"/>
</dbReference>
<proteinExistence type="inferred from homology"/>